<proteinExistence type="predicted"/>
<reference evidence="1" key="1">
    <citation type="submission" date="2012-04" db="EMBL/GenBank/DDBJ databases">
        <title>The Genome Sequence of Loa loa.</title>
        <authorList>
            <consortium name="The Broad Institute Genome Sequencing Platform"/>
            <consortium name="Broad Institute Genome Sequencing Center for Infectious Disease"/>
            <person name="Nutman T.B."/>
            <person name="Fink D.L."/>
            <person name="Russ C."/>
            <person name="Young S."/>
            <person name="Zeng Q."/>
            <person name="Gargeya S."/>
            <person name="Alvarado L."/>
            <person name="Berlin A."/>
            <person name="Chapman S.B."/>
            <person name="Chen Z."/>
            <person name="Freedman E."/>
            <person name="Gellesch M."/>
            <person name="Goldberg J."/>
            <person name="Griggs A."/>
            <person name="Gujja S."/>
            <person name="Heilman E.R."/>
            <person name="Heiman D."/>
            <person name="Howarth C."/>
            <person name="Mehta T."/>
            <person name="Neiman D."/>
            <person name="Pearson M."/>
            <person name="Roberts A."/>
            <person name="Saif S."/>
            <person name="Shea T."/>
            <person name="Shenoy N."/>
            <person name="Sisk P."/>
            <person name="Stolte C."/>
            <person name="Sykes S."/>
            <person name="White J."/>
            <person name="Yandava C."/>
            <person name="Haas B."/>
            <person name="Henn M.R."/>
            <person name="Nusbaum C."/>
            <person name="Birren B."/>
        </authorList>
    </citation>
    <scope>NUCLEOTIDE SEQUENCE [LARGE SCALE GENOMIC DNA]</scope>
</reference>
<sequence length="72" mass="8448">MSIEANTLDYLRSELQEVKVVEKINKDEFCNLRSYRKRRDIIIGVDHFFEFVQSEETQQLNSGLTLPKLALS</sequence>
<name>A0A1S0TQH2_LOALO</name>
<dbReference type="EMBL" id="JH712119">
    <property type="protein sequence ID" value="EFO18370.2"/>
    <property type="molecule type" value="Genomic_DNA"/>
</dbReference>
<protein>
    <submittedName>
        <fullName evidence="1">Uncharacterized protein</fullName>
    </submittedName>
</protein>
<organism evidence="1">
    <name type="scientific">Loa loa</name>
    <name type="common">Eye worm</name>
    <name type="synonym">Filaria loa</name>
    <dbReference type="NCBI Taxonomy" id="7209"/>
    <lineage>
        <taxon>Eukaryota</taxon>
        <taxon>Metazoa</taxon>
        <taxon>Ecdysozoa</taxon>
        <taxon>Nematoda</taxon>
        <taxon>Chromadorea</taxon>
        <taxon>Rhabditida</taxon>
        <taxon>Spirurina</taxon>
        <taxon>Spiruromorpha</taxon>
        <taxon>Filarioidea</taxon>
        <taxon>Onchocercidae</taxon>
        <taxon>Loa</taxon>
    </lineage>
</organism>
<gene>
    <name evidence="1" type="ORF">LOAG_10129</name>
</gene>
<dbReference type="CTD" id="9947566"/>
<evidence type="ECO:0000313" key="1">
    <source>
        <dbReference type="EMBL" id="EFO18370.2"/>
    </source>
</evidence>
<dbReference type="InParanoid" id="A0A1S0TQH2"/>
<dbReference type="KEGG" id="loa:LOAG_10129"/>
<dbReference type="AlphaFoldDB" id="A0A1S0TQH2"/>
<dbReference type="GeneID" id="9947566"/>
<accession>A0A1S0TQH2</accession>
<dbReference type="RefSeq" id="XP_003145701.2">
    <property type="nucleotide sequence ID" value="XM_003145653.2"/>
</dbReference>